<proteinExistence type="predicted"/>
<feature type="transmembrane region" description="Helical" evidence="1">
    <location>
        <begin position="6"/>
        <end position="28"/>
    </location>
</feature>
<sequence>MDDFLLTLAAIGILLGGFFILIVAVCLWEKQSIQPFYFPDPGQEYSPVQAATKANSEAFRLGFDHGCLCHFGKAQMYKVRFDFWTTPDCSTIATVSGGTILNIPNKAIWFFTKSTDGRVLATTNEIGSQDISGVVEQSTWSNYEFEALYQKHQARLEEIAIEPFEADNPVAGYFQIRKKQAEQLVKHSDAYYLDEEELVWRYNLKGALKYYFISQWVRPLKRGLRSLGLVKG</sequence>
<keyword evidence="1" id="KW-1133">Transmembrane helix</keyword>
<dbReference type="AlphaFoldDB" id="A0A517PV22"/>
<keyword evidence="1" id="KW-0472">Membrane</keyword>
<dbReference type="Proteomes" id="UP000320421">
    <property type="component" value="Chromosome"/>
</dbReference>
<keyword evidence="1" id="KW-0812">Transmembrane</keyword>
<reference evidence="2 3" key="1">
    <citation type="submission" date="2019-02" db="EMBL/GenBank/DDBJ databases">
        <title>Deep-cultivation of Planctomycetes and their phenomic and genomic characterization uncovers novel biology.</title>
        <authorList>
            <person name="Wiegand S."/>
            <person name="Jogler M."/>
            <person name="Boedeker C."/>
            <person name="Pinto D."/>
            <person name="Vollmers J."/>
            <person name="Rivas-Marin E."/>
            <person name="Kohn T."/>
            <person name="Peeters S.H."/>
            <person name="Heuer A."/>
            <person name="Rast P."/>
            <person name="Oberbeckmann S."/>
            <person name="Bunk B."/>
            <person name="Jeske O."/>
            <person name="Meyerdierks A."/>
            <person name="Storesund J.E."/>
            <person name="Kallscheuer N."/>
            <person name="Luecker S."/>
            <person name="Lage O.M."/>
            <person name="Pohl T."/>
            <person name="Merkel B.J."/>
            <person name="Hornburger P."/>
            <person name="Mueller R.-W."/>
            <person name="Bruemmer F."/>
            <person name="Labrenz M."/>
            <person name="Spormann A.M."/>
            <person name="Op den Camp H."/>
            <person name="Overmann J."/>
            <person name="Amann R."/>
            <person name="Jetten M.S.M."/>
            <person name="Mascher T."/>
            <person name="Medema M.H."/>
            <person name="Devos D.P."/>
            <person name="Kaster A.-K."/>
            <person name="Ovreas L."/>
            <person name="Rohde M."/>
            <person name="Galperin M.Y."/>
            <person name="Jogler C."/>
        </authorList>
    </citation>
    <scope>NUCLEOTIDE SEQUENCE [LARGE SCALE GENOMIC DNA]</scope>
    <source>
        <strain evidence="2 3">HG66A1</strain>
    </source>
</reference>
<accession>A0A517PV22</accession>
<evidence type="ECO:0000313" key="3">
    <source>
        <dbReference type="Proteomes" id="UP000320421"/>
    </source>
</evidence>
<evidence type="ECO:0000256" key="1">
    <source>
        <dbReference type="SAM" id="Phobius"/>
    </source>
</evidence>
<dbReference type="OrthoDB" id="254556at2"/>
<protein>
    <submittedName>
        <fullName evidence="2">Uncharacterized protein</fullName>
    </submittedName>
</protein>
<name>A0A517PV22_9PLAN</name>
<gene>
    <name evidence="2" type="ORF">HG66A1_50350</name>
</gene>
<evidence type="ECO:0000313" key="2">
    <source>
        <dbReference type="EMBL" id="QDT23218.1"/>
    </source>
</evidence>
<keyword evidence="3" id="KW-1185">Reference proteome</keyword>
<organism evidence="2 3">
    <name type="scientific">Gimesia chilikensis</name>
    <dbReference type="NCBI Taxonomy" id="2605989"/>
    <lineage>
        <taxon>Bacteria</taxon>
        <taxon>Pseudomonadati</taxon>
        <taxon>Planctomycetota</taxon>
        <taxon>Planctomycetia</taxon>
        <taxon>Planctomycetales</taxon>
        <taxon>Planctomycetaceae</taxon>
        <taxon>Gimesia</taxon>
    </lineage>
</organism>
<dbReference type="RefSeq" id="WP_145190288.1">
    <property type="nucleotide sequence ID" value="NZ_CP036266.1"/>
</dbReference>
<dbReference type="EMBL" id="CP036266">
    <property type="protein sequence ID" value="QDT23218.1"/>
    <property type="molecule type" value="Genomic_DNA"/>
</dbReference>